<feature type="disulfide bond" evidence="6">
    <location>
        <begin position="294"/>
        <end position="303"/>
    </location>
</feature>
<accession>A0A2B4SFT5</accession>
<feature type="domain" description="EGF-like" evidence="7">
    <location>
        <begin position="306"/>
        <end position="342"/>
    </location>
</feature>
<dbReference type="SUPFAM" id="SSF57196">
    <property type="entry name" value="EGF/Laminin"/>
    <property type="match status" value="3"/>
</dbReference>
<dbReference type="STRING" id="50429.A0A2B4SFT5"/>
<dbReference type="PANTHER" id="PTHR15535">
    <property type="entry name" value="TRANSMEMBRANE PROTEIN 2-RELATED"/>
    <property type="match status" value="1"/>
</dbReference>
<name>A0A2B4SFT5_STYPI</name>
<dbReference type="PROSITE" id="PS00022">
    <property type="entry name" value="EGF_1"/>
    <property type="match status" value="3"/>
</dbReference>
<dbReference type="PROSITE" id="PS52031">
    <property type="entry name" value="GG_LECTIN"/>
    <property type="match status" value="2"/>
</dbReference>
<evidence type="ECO:0000256" key="4">
    <source>
        <dbReference type="ARBA" id="ARBA00023157"/>
    </source>
</evidence>
<proteinExistence type="predicted"/>
<dbReference type="Gene3D" id="2.10.25.10">
    <property type="entry name" value="Laminin"/>
    <property type="match status" value="4"/>
</dbReference>
<dbReference type="SMART" id="SM00181">
    <property type="entry name" value="EGF"/>
    <property type="match status" value="4"/>
</dbReference>
<feature type="disulfide bond" evidence="6">
    <location>
        <begin position="370"/>
        <end position="379"/>
    </location>
</feature>
<dbReference type="InterPro" id="IPR000742">
    <property type="entry name" value="EGF"/>
</dbReference>
<dbReference type="InterPro" id="IPR013032">
    <property type="entry name" value="EGF-like_CS"/>
</dbReference>
<dbReference type="AlphaFoldDB" id="A0A2B4SFT5"/>
<reference evidence="9" key="1">
    <citation type="journal article" date="2017" name="bioRxiv">
        <title>Comparative analysis of the genomes of Stylophora pistillata and Acropora digitifera provides evidence for extensive differences between species of corals.</title>
        <authorList>
            <person name="Voolstra C.R."/>
            <person name="Li Y."/>
            <person name="Liew Y.J."/>
            <person name="Baumgarten S."/>
            <person name="Zoccola D."/>
            <person name="Flot J.-F."/>
            <person name="Tambutte S."/>
            <person name="Allemand D."/>
            <person name="Aranda M."/>
        </authorList>
    </citation>
    <scope>NUCLEOTIDE SEQUENCE [LARGE SCALE GENOMIC DNA]</scope>
</reference>
<feature type="domain" description="EGF-like" evidence="7">
    <location>
        <begin position="344"/>
        <end position="380"/>
    </location>
</feature>
<dbReference type="CDD" id="cd00054">
    <property type="entry name" value="EGF_CA"/>
    <property type="match status" value="2"/>
</dbReference>
<keyword evidence="2" id="KW-0732">Signal</keyword>
<dbReference type="PRINTS" id="PR00010">
    <property type="entry name" value="EGFBLOOD"/>
</dbReference>
<feature type="disulfide bond" evidence="6">
    <location>
        <begin position="332"/>
        <end position="341"/>
    </location>
</feature>
<sequence>MYVGLRCETVRVLDIYIRSEGYDDLGKGDNYGKAYLTVDGTDYSLQRRGFNVVVVDGETGAFLAARAFDTHADSSSGNNLRDYLNGLNGKYVTTTFRVLDIYIRREGRDDPGTVDGCGKAYIKVDGTDYSLQRRGHNVVVVNARAFDTHAASSSGNNLRERLPQQSERQSKIVLIAATQDSASEYMSPVIYALKRLGATDPLQASYRDSFAFAGYAAVNKPQWISQKRADRYLGSSEIFPRITPSPNVAEMCAQSPDTVLVAAVAQSPCISNPCKNGALFCRPNYNQDDSQCVCKPGYGGIFCETDINECSSDPCVNGGSCTDRVNSYVCACQPGFEGLRCETNINECSSNPCLNGGVCNDQVNGYGCACSAKYTGARCETKRFVNIFIRSEGCNDPGVPPNTCGIAYIRVDGTEYSPQNRGHNVVVVDGATGVFLAARAFDTHADSSSGNNLRDYLKSLSGNKIVLVAIQDSASEYMSPATDALKRLGATDPLQANYRDSFAFAGYAGVNKPQWITQKRADRYQGPTSLKCELLNADKFQNWADVVYSETWDHYNIKRGALSSYGARGKFGEHERSSPCMSNPCQNGTLFCRPNYDQDDYQCVGKPGYSGIFYETERFVNIFIRSEGYDDPGKTSKTGVTYIRVNGTEYSPKRRGDNVVVVDGATGSFLKATSFDTHGDRSSGTRMLDYLNGLSGNKIVLVAVQDQGSHHMSSAIAALKRLGAHDPVQLKYRESFALAGYAGGTKPSWITQKQASKGRGPSEFTLKISLPTGELRQF</sequence>
<keyword evidence="1 6" id="KW-0245">EGF-like domain</keyword>
<keyword evidence="4 6" id="KW-1015">Disulfide bond</keyword>
<evidence type="ECO:0000256" key="5">
    <source>
        <dbReference type="ARBA" id="ARBA00023180"/>
    </source>
</evidence>
<comment type="caution">
    <text evidence="8">The sequence shown here is derived from an EMBL/GenBank/DDBJ whole genome shotgun (WGS) entry which is preliminary data.</text>
</comment>
<dbReference type="InterPro" id="IPR018097">
    <property type="entry name" value="EGF_Ca-bd_CS"/>
</dbReference>
<dbReference type="OrthoDB" id="5983804at2759"/>
<keyword evidence="5" id="KW-0325">Glycoprotein</keyword>
<dbReference type="InterPro" id="IPR052252">
    <property type="entry name" value="CEMIP/CEMIP2"/>
</dbReference>
<dbReference type="InterPro" id="IPR039477">
    <property type="entry name" value="ILEI/PANDER_dom"/>
</dbReference>
<feature type="domain" description="EGF-like" evidence="7">
    <location>
        <begin position="265"/>
        <end position="304"/>
    </location>
</feature>
<evidence type="ECO:0000256" key="2">
    <source>
        <dbReference type="ARBA" id="ARBA00022729"/>
    </source>
</evidence>
<protein>
    <submittedName>
        <fullName evidence="8">Fibropellin-3</fullName>
    </submittedName>
</protein>
<keyword evidence="3" id="KW-0677">Repeat</keyword>
<evidence type="ECO:0000313" key="9">
    <source>
        <dbReference type="Proteomes" id="UP000225706"/>
    </source>
</evidence>
<gene>
    <name evidence="8" type="primary">EGF3</name>
    <name evidence="8" type="ORF">AWC38_SpisGene7882</name>
</gene>
<dbReference type="PROSITE" id="PS00010">
    <property type="entry name" value="ASX_HYDROXYL"/>
    <property type="match status" value="2"/>
</dbReference>
<evidence type="ECO:0000256" key="1">
    <source>
        <dbReference type="ARBA" id="ARBA00022536"/>
    </source>
</evidence>
<dbReference type="Pfam" id="PF15711">
    <property type="entry name" value="ILEI"/>
    <property type="match status" value="4"/>
</dbReference>
<dbReference type="PROSITE" id="PS01186">
    <property type="entry name" value="EGF_2"/>
    <property type="match status" value="2"/>
</dbReference>
<dbReference type="PROSITE" id="PS01187">
    <property type="entry name" value="EGF_CA"/>
    <property type="match status" value="2"/>
</dbReference>
<evidence type="ECO:0000256" key="3">
    <source>
        <dbReference type="ARBA" id="ARBA00022737"/>
    </source>
</evidence>
<dbReference type="FunFam" id="2.10.25.10:FF:000472">
    <property type="entry name" value="Uncharacterized protein, isoform A"/>
    <property type="match status" value="1"/>
</dbReference>
<dbReference type="PROSITE" id="PS50026">
    <property type="entry name" value="EGF_3"/>
    <property type="match status" value="3"/>
</dbReference>
<keyword evidence="9" id="KW-1185">Reference proteome</keyword>
<organism evidence="8 9">
    <name type="scientific">Stylophora pistillata</name>
    <name type="common">Smooth cauliflower coral</name>
    <dbReference type="NCBI Taxonomy" id="50429"/>
    <lineage>
        <taxon>Eukaryota</taxon>
        <taxon>Metazoa</taxon>
        <taxon>Cnidaria</taxon>
        <taxon>Anthozoa</taxon>
        <taxon>Hexacorallia</taxon>
        <taxon>Scleractinia</taxon>
        <taxon>Astrocoeniina</taxon>
        <taxon>Pocilloporidae</taxon>
        <taxon>Stylophora</taxon>
    </lineage>
</organism>
<evidence type="ECO:0000313" key="8">
    <source>
        <dbReference type="EMBL" id="PFX27382.1"/>
    </source>
</evidence>
<evidence type="ECO:0000259" key="7">
    <source>
        <dbReference type="PROSITE" id="PS50026"/>
    </source>
</evidence>
<dbReference type="SMART" id="SM00179">
    <property type="entry name" value="EGF_CA"/>
    <property type="match status" value="2"/>
</dbReference>
<dbReference type="InterPro" id="IPR001881">
    <property type="entry name" value="EGF-like_Ca-bd_dom"/>
</dbReference>
<comment type="caution">
    <text evidence="6">Lacks conserved residue(s) required for the propagation of feature annotation.</text>
</comment>
<dbReference type="FunFam" id="2.10.25.10:FF:000122">
    <property type="entry name" value="Protein crumbs homolog 2"/>
    <property type="match status" value="1"/>
</dbReference>
<evidence type="ECO:0000256" key="6">
    <source>
        <dbReference type="PROSITE-ProRule" id="PRU00076"/>
    </source>
</evidence>
<dbReference type="EMBL" id="LSMT01000104">
    <property type="protein sequence ID" value="PFX27382.1"/>
    <property type="molecule type" value="Genomic_DNA"/>
</dbReference>
<dbReference type="Proteomes" id="UP000225706">
    <property type="component" value="Unassembled WGS sequence"/>
</dbReference>
<dbReference type="InterPro" id="IPR000152">
    <property type="entry name" value="EGF-type_Asp/Asn_hydroxyl_site"/>
</dbReference>
<dbReference type="Pfam" id="PF12661">
    <property type="entry name" value="hEGF"/>
    <property type="match status" value="1"/>
</dbReference>
<dbReference type="GO" id="GO:0005509">
    <property type="term" value="F:calcium ion binding"/>
    <property type="evidence" value="ECO:0007669"/>
    <property type="project" value="InterPro"/>
</dbReference>